<dbReference type="Proteomes" id="UP000316238">
    <property type="component" value="Unassembled WGS sequence"/>
</dbReference>
<gene>
    <name evidence="2" type="ORF">CDV28_102208</name>
</gene>
<organism evidence="2 3">
    <name type="scientific">Candidatus Electronema aureum</name>
    <dbReference type="NCBI Taxonomy" id="2005002"/>
    <lineage>
        <taxon>Bacteria</taxon>
        <taxon>Pseudomonadati</taxon>
        <taxon>Thermodesulfobacteriota</taxon>
        <taxon>Desulfobulbia</taxon>
        <taxon>Desulfobulbales</taxon>
        <taxon>Desulfobulbaceae</taxon>
        <taxon>Candidatus Electronema</taxon>
    </lineage>
</organism>
<comment type="caution">
    <text evidence="2">The sequence shown here is derived from an EMBL/GenBank/DDBJ whole genome shotgun (WGS) entry which is preliminary data.</text>
</comment>
<evidence type="ECO:0000313" key="3">
    <source>
        <dbReference type="Proteomes" id="UP000316238"/>
    </source>
</evidence>
<feature type="domain" description="Phospholipase C/D" evidence="1">
    <location>
        <begin position="6"/>
        <end position="185"/>
    </location>
</feature>
<name>A0A521G527_9BACT</name>
<dbReference type="EMBL" id="NQJD01000002">
    <property type="protein sequence ID" value="TAA76080.1"/>
    <property type="molecule type" value="Genomic_DNA"/>
</dbReference>
<dbReference type="Pfam" id="PF00882">
    <property type="entry name" value="Zn_dep_PLPC"/>
    <property type="match status" value="1"/>
</dbReference>
<dbReference type="InterPro" id="IPR029002">
    <property type="entry name" value="PLPC/GPLD1"/>
</dbReference>
<dbReference type="AlphaFoldDB" id="A0A521G527"/>
<evidence type="ECO:0000259" key="1">
    <source>
        <dbReference type="Pfam" id="PF00882"/>
    </source>
</evidence>
<protein>
    <submittedName>
        <fullName evidence="2">Zinc dependent phospholipase C</fullName>
    </submittedName>
</protein>
<sequence>MAGGYTHVTLVQLAIEEAVHRRSLLHDEAAQALQLWKKYAIIGSMGPDYPYLDVADTSSAAWAAAMHSRHVLDFVREAARRIRILPDKNIRQKCTAWLFGFASHCVTDGTVHPVVNRKVGPYEQNKTEHRCCEMSQDVLVHAQLNLGAIELNGQISFNVAETSDGSNRLRIDHDIAVLWRGALNAVWRGGRTDNPFSLSGAMDRLKQWTGSTPAEGLPAPDPDQWHRAMWRMLKLAESGGQLVPFARHAAANAGVTYPAKPELQYVRNLEVPGNRRMDFEQVFVHAKQNTVAFWGDLSLFLQGKPSPLDNMAGWSLDDGIDHNEHYVFWS</sequence>
<evidence type="ECO:0000313" key="2">
    <source>
        <dbReference type="EMBL" id="TAA76080.1"/>
    </source>
</evidence>
<proteinExistence type="predicted"/>
<keyword evidence="3" id="KW-1185">Reference proteome</keyword>
<reference evidence="2" key="1">
    <citation type="submission" date="2017-07" db="EMBL/GenBank/DDBJ databases">
        <title>The cable genome - Insights into the physiology and evolution of filamentous bacteria capable of sulfide oxidation via long distance electron transfer.</title>
        <authorList>
            <person name="Thorup C."/>
            <person name="Bjerg J.T."/>
            <person name="Schreiber L."/>
            <person name="Nielsen L.P."/>
            <person name="Kjeldsen K.U."/>
            <person name="Boesen T."/>
            <person name="Boggild A."/>
            <person name="Meysman F."/>
            <person name="Geelhoed J."/>
            <person name="Schramm A."/>
        </authorList>
    </citation>
    <scope>NUCLEOTIDE SEQUENCE [LARGE SCALE GENOMIC DNA]</scope>
    <source>
        <strain evidence="2">GS</strain>
    </source>
</reference>
<accession>A0A521G527</accession>